<dbReference type="Pfam" id="PF01361">
    <property type="entry name" value="Tautomerase"/>
    <property type="match status" value="2"/>
</dbReference>
<dbReference type="EMBL" id="FQXE01000012">
    <property type="protein sequence ID" value="SHI19659.1"/>
    <property type="molecule type" value="Genomic_DNA"/>
</dbReference>
<evidence type="ECO:0000313" key="4">
    <source>
        <dbReference type="EMBL" id="SHI19659.1"/>
    </source>
</evidence>
<organism evidence="4 5">
    <name type="scientific">Pollutimonas bauzanensis</name>
    <dbReference type="NCBI Taxonomy" id="658167"/>
    <lineage>
        <taxon>Bacteria</taxon>
        <taxon>Pseudomonadati</taxon>
        <taxon>Pseudomonadota</taxon>
        <taxon>Betaproteobacteria</taxon>
        <taxon>Burkholderiales</taxon>
        <taxon>Alcaligenaceae</taxon>
        <taxon>Pollutimonas</taxon>
    </lineage>
</organism>
<dbReference type="AlphaFoldDB" id="A0A1M5Z608"/>
<dbReference type="PANTHER" id="PTHR35530:SF1">
    <property type="entry name" value="2-HYDROXYMUCONATE TAUTOMERASE"/>
    <property type="match status" value="1"/>
</dbReference>
<dbReference type="Proteomes" id="UP000184226">
    <property type="component" value="Unassembled WGS sequence"/>
</dbReference>
<name>A0A1M5Z608_9BURK</name>
<dbReference type="STRING" id="658167.SAMN04488135_112142"/>
<dbReference type="InterPro" id="IPR014347">
    <property type="entry name" value="Tautomerase/MIF_sf"/>
</dbReference>
<dbReference type="Gene3D" id="3.30.429.10">
    <property type="entry name" value="Macrophage Migration Inhibitory Factor"/>
    <property type="match status" value="2"/>
</dbReference>
<dbReference type="InterPro" id="IPR004370">
    <property type="entry name" value="4-OT-like_dom"/>
</dbReference>
<accession>A0A1M5Z608</accession>
<keyword evidence="2" id="KW-0413">Isomerase</keyword>
<dbReference type="PANTHER" id="PTHR35530">
    <property type="entry name" value="TAUTOMERASE-RELATED"/>
    <property type="match status" value="1"/>
</dbReference>
<evidence type="ECO:0000256" key="2">
    <source>
        <dbReference type="ARBA" id="ARBA00023235"/>
    </source>
</evidence>
<reference evidence="4 5" key="1">
    <citation type="submission" date="2016-11" db="EMBL/GenBank/DDBJ databases">
        <authorList>
            <person name="Jaros S."/>
            <person name="Januszkiewicz K."/>
            <person name="Wedrychowicz H."/>
        </authorList>
    </citation>
    <scope>NUCLEOTIDE SEQUENCE [LARGE SCALE GENOMIC DNA]</scope>
    <source>
        <strain evidence="4 5">CGMCC 1.10190</strain>
    </source>
</reference>
<dbReference type="OrthoDB" id="8527422at2"/>
<proteinExistence type="inferred from homology"/>
<dbReference type="RefSeq" id="WP_073106504.1">
    <property type="nucleotide sequence ID" value="NZ_FQXE01000012.1"/>
</dbReference>
<sequence>MPYVTISATKGLSADQQRQLLERASDAVVQSIGAPLASVRVMLHELAEGHYLNAGKFNTPGVMFVVELIEGRSDELKAALILALHRVGAETTGVAESEVRVRVIDFPKSDMGMAGGVTAQAMGR</sequence>
<evidence type="ECO:0000256" key="1">
    <source>
        <dbReference type="ARBA" id="ARBA00006723"/>
    </source>
</evidence>
<comment type="similarity">
    <text evidence="1">Belongs to the 4-oxalocrotonate tautomerase family.</text>
</comment>
<feature type="domain" description="4-oxalocrotonate tautomerase-like" evidence="3">
    <location>
        <begin position="2"/>
        <end position="56"/>
    </location>
</feature>
<protein>
    <submittedName>
        <fullName evidence="4">4-oxalocrotonate tautomerase family enzyme</fullName>
    </submittedName>
</protein>
<evidence type="ECO:0000313" key="5">
    <source>
        <dbReference type="Proteomes" id="UP000184226"/>
    </source>
</evidence>
<gene>
    <name evidence="4" type="ORF">SAMN04488135_112142</name>
</gene>
<evidence type="ECO:0000259" key="3">
    <source>
        <dbReference type="Pfam" id="PF01361"/>
    </source>
</evidence>
<feature type="domain" description="4-oxalocrotonate tautomerase-like" evidence="3">
    <location>
        <begin position="66"/>
        <end position="117"/>
    </location>
</feature>
<keyword evidence="5" id="KW-1185">Reference proteome</keyword>
<dbReference type="SUPFAM" id="SSF55331">
    <property type="entry name" value="Tautomerase/MIF"/>
    <property type="match status" value="1"/>
</dbReference>
<dbReference type="GO" id="GO:0016853">
    <property type="term" value="F:isomerase activity"/>
    <property type="evidence" value="ECO:0007669"/>
    <property type="project" value="UniProtKB-KW"/>
</dbReference>